<keyword evidence="10" id="KW-0413">Isomerase</keyword>
<keyword evidence="6" id="KW-0269">Exonuclease</keyword>
<keyword evidence="1" id="KW-0540">Nuclease</keyword>
<dbReference type="PROSITE" id="PS51217">
    <property type="entry name" value="UVRD_HELICASE_CTER"/>
    <property type="match status" value="1"/>
</dbReference>
<dbReference type="InterPro" id="IPR000212">
    <property type="entry name" value="DNA_helicase_UvrD/REP"/>
</dbReference>
<evidence type="ECO:0000256" key="16">
    <source>
        <dbReference type="SAM" id="MobiDB-lite"/>
    </source>
</evidence>
<evidence type="ECO:0000256" key="14">
    <source>
        <dbReference type="ARBA" id="ARBA00048988"/>
    </source>
</evidence>
<dbReference type="GO" id="GO:0043138">
    <property type="term" value="F:3'-5' DNA helicase activity"/>
    <property type="evidence" value="ECO:0007669"/>
    <property type="project" value="UniProtKB-EC"/>
</dbReference>
<dbReference type="Pfam" id="PF12705">
    <property type="entry name" value="PDDEXK_1"/>
    <property type="match status" value="1"/>
</dbReference>
<accession>D5BTA7</accession>
<comment type="catalytic activity">
    <reaction evidence="11">
        <text>Couples ATP hydrolysis with the unwinding of duplex DNA by translocating in the 3'-5' direction.</text>
        <dbReference type="EC" id="5.6.2.4"/>
    </reaction>
</comment>
<keyword evidence="4 15" id="KW-0378">Hydrolase</keyword>
<gene>
    <name evidence="19" type="ordered locus">SAR116_1261</name>
</gene>
<keyword evidence="3" id="KW-0227">DNA damage</keyword>
<evidence type="ECO:0000259" key="17">
    <source>
        <dbReference type="PROSITE" id="PS51198"/>
    </source>
</evidence>
<keyword evidence="5 15" id="KW-0347">Helicase</keyword>
<evidence type="ECO:0000256" key="6">
    <source>
        <dbReference type="ARBA" id="ARBA00022839"/>
    </source>
</evidence>
<dbReference type="KEGG" id="apb:SAR116_1261"/>
<dbReference type="Gene3D" id="1.10.486.10">
    <property type="entry name" value="PCRA, domain 4"/>
    <property type="match status" value="1"/>
</dbReference>
<feature type="domain" description="UvrD-like helicase ATP-binding" evidence="17">
    <location>
        <begin position="5"/>
        <end position="496"/>
    </location>
</feature>
<dbReference type="GO" id="GO:0005524">
    <property type="term" value="F:ATP binding"/>
    <property type="evidence" value="ECO:0007669"/>
    <property type="project" value="UniProtKB-UniRule"/>
</dbReference>
<dbReference type="eggNOG" id="COG1074">
    <property type="taxonomic scope" value="Bacteria"/>
</dbReference>
<evidence type="ECO:0000256" key="15">
    <source>
        <dbReference type="PROSITE-ProRule" id="PRU00560"/>
    </source>
</evidence>
<keyword evidence="20" id="KW-1185">Reference proteome</keyword>
<keyword evidence="9" id="KW-0234">DNA repair</keyword>
<evidence type="ECO:0000256" key="3">
    <source>
        <dbReference type="ARBA" id="ARBA00022763"/>
    </source>
</evidence>
<evidence type="ECO:0000256" key="9">
    <source>
        <dbReference type="ARBA" id="ARBA00023204"/>
    </source>
</evidence>
<dbReference type="SUPFAM" id="SSF52980">
    <property type="entry name" value="Restriction endonuclease-like"/>
    <property type="match status" value="1"/>
</dbReference>
<evidence type="ECO:0000256" key="5">
    <source>
        <dbReference type="ARBA" id="ARBA00022806"/>
    </source>
</evidence>
<dbReference type="GO" id="GO:0016887">
    <property type="term" value="F:ATP hydrolysis activity"/>
    <property type="evidence" value="ECO:0007669"/>
    <property type="project" value="RHEA"/>
</dbReference>
<organism evidence="19 20">
    <name type="scientific">Puniceispirillum marinum (strain IMCC1322)</name>
    <dbReference type="NCBI Taxonomy" id="488538"/>
    <lineage>
        <taxon>Bacteria</taxon>
        <taxon>Pseudomonadati</taxon>
        <taxon>Pseudomonadota</taxon>
        <taxon>Alphaproteobacteria</taxon>
        <taxon>Candidatus Puniceispirillales</taxon>
        <taxon>Candidatus Puniceispirillaceae</taxon>
        <taxon>Candidatus Puniceispirillum</taxon>
    </lineage>
</organism>
<dbReference type="GO" id="GO:0033202">
    <property type="term" value="C:DNA helicase complex"/>
    <property type="evidence" value="ECO:0007669"/>
    <property type="project" value="TreeGrafter"/>
</dbReference>
<dbReference type="PANTHER" id="PTHR11070">
    <property type="entry name" value="UVRD / RECB / PCRA DNA HELICASE FAMILY MEMBER"/>
    <property type="match status" value="1"/>
</dbReference>
<dbReference type="InterPro" id="IPR011604">
    <property type="entry name" value="PDDEXK-like_dom_sf"/>
</dbReference>
<reference evidence="19 20" key="1">
    <citation type="journal article" date="2010" name="J. Bacteriol.">
        <title>Complete genome sequence of "Candidatus Puniceispirillum marinum" IMCC1322, a representative of the SAR116 clade in the Alphaproteobacteria.</title>
        <authorList>
            <person name="Oh H.M."/>
            <person name="Kwon K.K."/>
            <person name="Kang I."/>
            <person name="Kang S.G."/>
            <person name="Lee J.H."/>
            <person name="Kim S.J."/>
            <person name="Cho J.C."/>
        </authorList>
    </citation>
    <scope>NUCLEOTIDE SEQUENCE [LARGE SCALE GENOMIC DNA]</scope>
    <source>
        <strain evidence="19 20">IMCC1322</strain>
    </source>
</reference>
<dbReference type="EMBL" id="CP001751">
    <property type="protein sequence ID" value="ADE39504.1"/>
    <property type="molecule type" value="Genomic_DNA"/>
</dbReference>
<dbReference type="Pfam" id="PF13361">
    <property type="entry name" value="UvrD_C"/>
    <property type="match status" value="1"/>
</dbReference>
<dbReference type="PANTHER" id="PTHR11070:SF2">
    <property type="entry name" value="ATP-DEPENDENT DNA HELICASE SRS2"/>
    <property type="match status" value="1"/>
</dbReference>
<dbReference type="InterPro" id="IPR014151">
    <property type="entry name" value="DNA_helicase_AddA"/>
</dbReference>
<name>D5BTA7_PUNMI</name>
<dbReference type="InterPro" id="IPR027417">
    <property type="entry name" value="P-loop_NTPase"/>
</dbReference>
<evidence type="ECO:0000256" key="11">
    <source>
        <dbReference type="ARBA" id="ARBA00034617"/>
    </source>
</evidence>
<proteinExistence type="predicted"/>
<dbReference type="PROSITE" id="PS51198">
    <property type="entry name" value="UVRD_HELICASE_ATP_BIND"/>
    <property type="match status" value="1"/>
</dbReference>
<feature type="binding site" evidence="15">
    <location>
        <begin position="26"/>
        <end position="33"/>
    </location>
    <ligand>
        <name>ATP</name>
        <dbReference type="ChEBI" id="CHEBI:30616"/>
    </ligand>
</feature>
<dbReference type="InterPro" id="IPR011335">
    <property type="entry name" value="Restrct_endonuc-II-like"/>
</dbReference>
<dbReference type="InterPro" id="IPR038726">
    <property type="entry name" value="PDDEXK_AddAB-type"/>
</dbReference>
<evidence type="ECO:0000256" key="7">
    <source>
        <dbReference type="ARBA" id="ARBA00022840"/>
    </source>
</evidence>
<sequence length="1162" mass="127918">MNDLIQRASIEQARASDPMASVFVSANAGTGKTKLLTDRVLRLLLSGAEADGILCVTYTRAAAAEMRNRIYARLARWAVISTADLTKDLQAMGIVAPSQGNIRLARMLFAKILDNDNGPRVETVHSFCQSILRRFPIEAGIAPNAKLADDAEQDRLKSIAKVAVMNSLDPAIQIAVATIANQSSEGQATEILTEFLRRVPALDDIDTLSRLQAHFRDDLDMPEADFVTQHIAEALAKIDDEALRAVAVALQNAKTETQRDRGAAFFAWLALDDEMRIARLNLLVDALFTTKGPRADRNLSNADIRAEYPPIVDVQRAVIDILTPILHMMATDRCRELTTALYIFGAAFQRHYQSLKESRGLLDYDDLIAVTNRLLARSEAAQWVAWKLDNGIGHVLVDEAQDTSPAQWTLLLRLVESFFDGSDMPVAASSIASDTADMDIAPRSVFAVGDFKQSIYSFQGADPKVLGENRTLLRNKAMAAEIDFRALSLSVSFRSTAPILGLVNDLIPDLDGIEDFVSHDLARRHKGGFVEVWPIIDAPVDEEKTEGFTPANIASMQGASAVAASHLARTLKSWIGKRPLPSSDNDHMPRKIMAGDILILLRKRDVFFEQVLVALQEQGVAVAGADRMRLVDQIEIQDLLALGDVALLPDDDLQLAALLKSPLFGISEAQLFDLAHDRGSHSLFRQLMRYLGSNDPLGRIADRLEEWCRLVDGGSVFSFFSKVLVDGGRDKFRARLGSSVDEALDHFLAVAQSYGESGGVSLTAFLAAVRAGGGDVKRDMDAGNVDEVRVMTIHGAKGLEAPIVILPDMLRHSVPHSPLITGEDQRFIYWEAGSHLRPPFLETARQKASDLRAEEDNRLLYVALTRARDGLVIGGWEKRNSRWLENSPYSRIKAYFTEHKDVVEDVDGVLRHIAKTVSEADSVFPSMPDDDAAMRVPDIASEPADTSWLHHPAPDLPPDARPLRPSEPANLYAPHPLGFGVTDSRTQAMALTRGRLAHRLFEMLPTVPQDQRNTVADRMIATVDMLSPAQGAQLKNEVFTILNDPRFGNLFTPDALAEVPVTGMVRDRGVSGQIDRLFVGDDSVIIADFKTGIANEDSPPETYQRQMALYAALIGEIFPNKPIVCWLIWTETARLQEITASMRALALARIFGDIKTVYNSFT</sequence>
<evidence type="ECO:0000256" key="13">
    <source>
        <dbReference type="ARBA" id="ARBA00034923"/>
    </source>
</evidence>
<feature type="region of interest" description="Disordered" evidence="16">
    <location>
        <begin position="942"/>
        <end position="968"/>
    </location>
</feature>
<dbReference type="NCBIfam" id="TIGR02784">
    <property type="entry name" value="addA_alphas"/>
    <property type="match status" value="1"/>
</dbReference>
<protein>
    <recommendedName>
        <fullName evidence="12">DNA 3'-5' helicase</fullName>
        <ecNumber evidence="12">5.6.2.4</ecNumber>
    </recommendedName>
    <alternativeName>
        <fullName evidence="13">DNA 3'-5' helicase II</fullName>
    </alternativeName>
</protein>
<dbReference type="GO" id="GO:0003677">
    <property type="term" value="F:DNA binding"/>
    <property type="evidence" value="ECO:0007669"/>
    <property type="project" value="UniProtKB-KW"/>
</dbReference>
<keyword evidence="7 15" id="KW-0067">ATP-binding</keyword>
<evidence type="ECO:0000256" key="8">
    <source>
        <dbReference type="ARBA" id="ARBA00023125"/>
    </source>
</evidence>
<comment type="catalytic activity">
    <reaction evidence="14">
        <text>ATP + H2O = ADP + phosphate + H(+)</text>
        <dbReference type="Rhea" id="RHEA:13065"/>
        <dbReference type="ChEBI" id="CHEBI:15377"/>
        <dbReference type="ChEBI" id="CHEBI:15378"/>
        <dbReference type="ChEBI" id="CHEBI:30616"/>
        <dbReference type="ChEBI" id="CHEBI:43474"/>
        <dbReference type="ChEBI" id="CHEBI:456216"/>
        <dbReference type="EC" id="5.6.2.4"/>
    </reaction>
</comment>
<feature type="domain" description="UvrD-like helicase C-terminal" evidence="18">
    <location>
        <begin position="507"/>
        <end position="798"/>
    </location>
</feature>
<dbReference type="SUPFAM" id="SSF52540">
    <property type="entry name" value="P-loop containing nucleoside triphosphate hydrolases"/>
    <property type="match status" value="1"/>
</dbReference>
<dbReference type="GO" id="GO:0005829">
    <property type="term" value="C:cytosol"/>
    <property type="evidence" value="ECO:0007669"/>
    <property type="project" value="TreeGrafter"/>
</dbReference>
<evidence type="ECO:0000256" key="12">
    <source>
        <dbReference type="ARBA" id="ARBA00034808"/>
    </source>
</evidence>
<dbReference type="Gene3D" id="3.40.50.300">
    <property type="entry name" value="P-loop containing nucleotide triphosphate hydrolases"/>
    <property type="match status" value="4"/>
</dbReference>
<evidence type="ECO:0000256" key="4">
    <source>
        <dbReference type="ARBA" id="ARBA00022801"/>
    </source>
</evidence>
<dbReference type="Pfam" id="PF00580">
    <property type="entry name" value="UvrD-helicase"/>
    <property type="match status" value="1"/>
</dbReference>
<dbReference type="Gene3D" id="3.90.320.10">
    <property type="match status" value="1"/>
</dbReference>
<evidence type="ECO:0000313" key="19">
    <source>
        <dbReference type="EMBL" id="ADE39504.1"/>
    </source>
</evidence>
<evidence type="ECO:0000259" key="18">
    <source>
        <dbReference type="PROSITE" id="PS51217"/>
    </source>
</evidence>
<evidence type="ECO:0000256" key="2">
    <source>
        <dbReference type="ARBA" id="ARBA00022741"/>
    </source>
</evidence>
<dbReference type="InterPro" id="IPR014016">
    <property type="entry name" value="UvrD-like_ATP-bd"/>
</dbReference>
<keyword evidence="8" id="KW-0238">DNA-binding</keyword>
<evidence type="ECO:0000313" key="20">
    <source>
        <dbReference type="Proteomes" id="UP000007460"/>
    </source>
</evidence>
<dbReference type="AlphaFoldDB" id="D5BTA7"/>
<dbReference type="STRING" id="488538.SAR116_1261"/>
<dbReference type="Proteomes" id="UP000007460">
    <property type="component" value="Chromosome"/>
</dbReference>
<keyword evidence="2 15" id="KW-0547">Nucleotide-binding</keyword>
<dbReference type="InterPro" id="IPR014017">
    <property type="entry name" value="DNA_helicase_UvrD-like_C"/>
</dbReference>
<dbReference type="GO" id="GO:0004527">
    <property type="term" value="F:exonuclease activity"/>
    <property type="evidence" value="ECO:0007669"/>
    <property type="project" value="UniProtKB-KW"/>
</dbReference>
<dbReference type="GO" id="GO:0000725">
    <property type="term" value="P:recombinational repair"/>
    <property type="evidence" value="ECO:0007669"/>
    <property type="project" value="TreeGrafter"/>
</dbReference>
<dbReference type="HOGENOM" id="CLU_001114_0_0_5"/>
<dbReference type="EC" id="5.6.2.4" evidence="12"/>
<evidence type="ECO:0000256" key="1">
    <source>
        <dbReference type="ARBA" id="ARBA00022722"/>
    </source>
</evidence>
<evidence type="ECO:0000256" key="10">
    <source>
        <dbReference type="ARBA" id="ARBA00023235"/>
    </source>
</evidence>